<dbReference type="EMBL" id="JAYFSO010000037">
    <property type="protein sequence ID" value="MEA5126261.1"/>
    <property type="molecule type" value="Genomic_DNA"/>
</dbReference>
<dbReference type="PROSITE" id="PS51118">
    <property type="entry name" value="HTH_HXLR"/>
    <property type="match status" value="1"/>
</dbReference>
<evidence type="ECO:0000313" key="5">
    <source>
        <dbReference type="EMBL" id="MEA5126261.1"/>
    </source>
</evidence>
<feature type="domain" description="HTH hxlR-type" evidence="4">
    <location>
        <begin position="68"/>
        <end position="166"/>
    </location>
</feature>
<dbReference type="InterPro" id="IPR002577">
    <property type="entry name" value="HTH_HxlR"/>
</dbReference>
<reference evidence="5 6" key="1">
    <citation type="submission" date="2023-12" db="EMBL/GenBank/DDBJ databases">
        <title>Genome sequencing of Xanthomonas floridensis.</title>
        <authorList>
            <person name="Greer S."/>
            <person name="Harrison J."/>
            <person name="Grant M."/>
            <person name="Vicente J."/>
            <person name="Studholme D."/>
        </authorList>
    </citation>
    <scope>NUCLEOTIDE SEQUENCE [LARGE SCALE GENOMIC DNA]</scope>
    <source>
        <strain evidence="5 6">WHRI 8848</strain>
    </source>
</reference>
<proteinExistence type="predicted"/>
<dbReference type="InterPro" id="IPR036390">
    <property type="entry name" value="WH_DNA-bd_sf"/>
</dbReference>
<accession>A0ABU5Q365</accession>
<dbReference type="Gene3D" id="1.10.10.10">
    <property type="entry name" value="Winged helix-like DNA-binding domain superfamily/Winged helix DNA-binding domain"/>
    <property type="match status" value="1"/>
</dbReference>
<keyword evidence="2" id="KW-0238">DNA-binding</keyword>
<dbReference type="InterPro" id="IPR036388">
    <property type="entry name" value="WH-like_DNA-bd_sf"/>
</dbReference>
<keyword evidence="6" id="KW-1185">Reference proteome</keyword>
<gene>
    <name evidence="5" type="ORF">VB146_20915</name>
</gene>
<evidence type="ECO:0000259" key="4">
    <source>
        <dbReference type="PROSITE" id="PS51118"/>
    </source>
</evidence>
<evidence type="ECO:0000313" key="6">
    <source>
        <dbReference type="Proteomes" id="UP001303614"/>
    </source>
</evidence>
<dbReference type="PANTHER" id="PTHR33204">
    <property type="entry name" value="TRANSCRIPTIONAL REGULATOR, MARR FAMILY"/>
    <property type="match status" value="1"/>
</dbReference>
<sequence length="177" mass="19838">MAGGVCRKQVSAGDAVPVARLCRRWSRDTSQGIFGKPDVNQAPLIHQVSRETLAMNTAMPQPAFRFDCPGRETLEQLADKWSVMVLACLLVTPLRFNAIKRNLEGVSQKALTQCLRRLERNGIIARTVIVRSPIAVEYRITPLGLRLKEPIQLLCAWTLDNQRAIAKARETFDRETA</sequence>
<dbReference type="RefSeq" id="WP_239692221.1">
    <property type="nucleotide sequence ID" value="NZ_JAYFSN010000039.1"/>
</dbReference>
<evidence type="ECO:0000256" key="2">
    <source>
        <dbReference type="ARBA" id="ARBA00023125"/>
    </source>
</evidence>
<dbReference type="PANTHER" id="PTHR33204:SF39">
    <property type="entry name" value="TRANSCRIPTIONAL REGULATORY PROTEIN"/>
    <property type="match status" value="1"/>
</dbReference>
<name>A0ABU5Q365_9XANT</name>
<evidence type="ECO:0000256" key="3">
    <source>
        <dbReference type="ARBA" id="ARBA00023163"/>
    </source>
</evidence>
<keyword evidence="3" id="KW-0804">Transcription</keyword>
<dbReference type="SUPFAM" id="SSF46785">
    <property type="entry name" value="Winged helix' DNA-binding domain"/>
    <property type="match status" value="1"/>
</dbReference>
<keyword evidence="1" id="KW-0805">Transcription regulation</keyword>
<comment type="caution">
    <text evidence="5">The sequence shown here is derived from an EMBL/GenBank/DDBJ whole genome shotgun (WGS) entry which is preliminary data.</text>
</comment>
<dbReference type="Proteomes" id="UP001303614">
    <property type="component" value="Unassembled WGS sequence"/>
</dbReference>
<protein>
    <submittedName>
        <fullName evidence="5">Helix-turn-helix domain-containing protein</fullName>
    </submittedName>
</protein>
<evidence type="ECO:0000256" key="1">
    <source>
        <dbReference type="ARBA" id="ARBA00023015"/>
    </source>
</evidence>
<organism evidence="5 6">
    <name type="scientific">Xanthomonas floridensis</name>
    <dbReference type="NCBI Taxonomy" id="1843580"/>
    <lineage>
        <taxon>Bacteria</taxon>
        <taxon>Pseudomonadati</taxon>
        <taxon>Pseudomonadota</taxon>
        <taxon>Gammaproteobacteria</taxon>
        <taxon>Lysobacterales</taxon>
        <taxon>Lysobacteraceae</taxon>
        <taxon>Xanthomonas</taxon>
    </lineage>
</organism>
<dbReference type="Pfam" id="PF01638">
    <property type="entry name" value="HxlR"/>
    <property type="match status" value="1"/>
</dbReference>